<gene>
    <name evidence="1" type="ORF">PSON_ATCC_30995.1.T0760017</name>
</gene>
<keyword evidence="2" id="KW-1185">Reference proteome</keyword>
<evidence type="ECO:0000313" key="2">
    <source>
        <dbReference type="Proteomes" id="UP000692954"/>
    </source>
</evidence>
<evidence type="ECO:0000313" key="1">
    <source>
        <dbReference type="EMBL" id="CAD8101504.1"/>
    </source>
</evidence>
<dbReference type="AlphaFoldDB" id="A0A8S1PEU2"/>
<name>A0A8S1PEU2_9CILI</name>
<sequence length="227" mass="26552">MNQIYQKNINHLLQNKHYVQRQLELIYEYTKQCQFNKTNLQLYYNKLTCSSINTVINDSDGKSQCYDKKDNQQICNYENIVIGILKGDCEFQDQSDKEGNPIIDDQDNPITEQVQKNVAKWVNEKNQNVLYVQECSYRYSKALCLEMNDAQCYFDLLQGRCNPISQNERKLSSCDNVYNVVNNNCLVCQSKYGVWKAETNSNNYTTNYKTLQRSIIKCTNIRKNGST</sequence>
<comment type="caution">
    <text evidence="1">The sequence shown here is derived from an EMBL/GenBank/DDBJ whole genome shotgun (WGS) entry which is preliminary data.</text>
</comment>
<accession>A0A8S1PEU2</accession>
<organism evidence="1 2">
    <name type="scientific">Paramecium sonneborni</name>
    <dbReference type="NCBI Taxonomy" id="65129"/>
    <lineage>
        <taxon>Eukaryota</taxon>
        <taxon>Sar</taxon>
        <taxon>Alveolata</taxon>
        <taxon>Ciliophora</taxon>
        <taxon>Intramacronucleata</taxon>
        <taxon>Oligohymenophorea</taxon>
        <taxon>Peniculida</taxon>
        <taxon>Parameciidae</taxon>
        <taxon>Paramecium</taxon>
    </lineage>
</organism>
<dbReference type="Proteomes" id="UP000692954">
    <property type="component" value="Unassembled WGS sequence"/>
</dbReference>
<proteinExistence type="predicted"/>
<dbReference type="EMBL" id="CAJJDN010000076">
    <property type="protein sequence ID" value="CAD8101504.1"/>
    <property type="molecule type" value="Genomic_DNA"/>
</dbReference>
<protein>
    <submittedName>
        <fullName evidence="1">Uncharacterized protein</fullName>
    </submittedName>
</protein>
<reference evidence="1" key="1">
    <citation type="submission" date="2021-01" db="EMBL/GenBank/DDBJ databases">
        <authorList>
            <consortium name="Genoscope - CEA"/>
            <person name="William W."/>
        </authorList>
    </citation>
    <scope>NUCLEOTIDE SEQUENCE</scope>
</reference>